<name>A0A8S9ZBD4_9BILA</name>
<protein>
    <submittedName>
        <fullName evidence="2">Uncharacterized protein</fullName>
    </submittedName>
</protein>
<keyword evidence="1" id="KW-0472">Membrane</keyword>
<keyword evidence="3" id="KW-1185">Reference proteome</keyword>
<keyword evidence="1" id="KW-1133">Transmembrane helix</keyword>
<keyword evidence="1" id="KW-0812">Transmembrane</keyword>
<dbReference type="Proteomes" id="UP000605970">
    <property type="component" value="Unassembled WGS sequence"/>
</dbReference>
<feature type="transmembrane region" description="Helical" evidence="1">
    <location>
        <begin position="175"/>
        <end position="201"/>
    </location>
</feature>
<dbReference type="AlphaFoldDB" id="A0A8S9ZBD4"/>
<evidence type="ECO:0000313" key="3">
    <source>
        <dbReference type="Proteomes" id="UP000605970"/>
    </source>
</evidence>
<evidence type="ECO:0000313" key="2">
    <source>
        <dbReference type="EMBL" id="KAF7627286.1"/>
    </source>
</evidence>
<reference evidence="2" key="1">
    <citation type="journal article" date="2020" name="Ecol. Evol.">
        <title>Genome structure and content of the rice root-knot nematode (Meloidogyne graminicola).</title>
        <authorList>
            <person name="Phan N.T."/>
            <person name="Danchin E.G.J."/>
            <person name="Klopp C."/>
            <person name="Perfus-Barbeoch L."/>
            <person name="Kozlowski D.K."/>
            <person name="Koutsovoulos G.D."/>
            <person name="Lopez-Roques C."/>
            <person name="Bouchez O."/>
            <person name="Zahm M."/>
            <person name="Besnard G."/>
            <person name="Bellafiore S."/>
        </authorList>
    </citation>
    <scope>NUCLEOTIDE SEQUENCE</scope>
    <source>
        <strain evidence="2">VN-18</strain>
    </source>
</reference>
<comment type="caution">
    <text evidence="2">The sequence shown here is derived from an EMBL/GenBank/DDBJ whole genome shotgun (WGS) entry which is preliminary data.</text>
</comment>
<organism evidence="2 3">
    <name type="scientific">Meloidogyne graminicola</name>
    <dbReference type="NCBI Taxonomy" id="189291"/>
    <lineage>
        <taxon>Eukaryota</taxon>
        <taxon>Metazoa</taxon>
        <taxon>Ecdysozoa</taxon>
        <taxon>Nematoda</taxon>
        <taxon>Chromadorea</taxon>
        <taxon>Rhabditida</taxon>
        <taxon>Tylenchina</taxon>
        <taxon>Tylenchomorpha</taxon>
        <taxon>Tylenchoidea</taxon>
        <taxon>Meloidogynidae</taxon>
        <taxon>Meloidogyninae</taxon>
        <taxon>Meloidogyne</taxon>
    </lineage>
</organism>
<dbReference type="EMBL" id="JABEBT010000156">
    <property type="protein sequence ID" value="KAF7627286.1"/>
    <property type="molecule type" value="Genomic_DNA"/>
</dbReference>
<gene>
    <name evidence="2" type="ORF">Mgra_00009423</name>
</gene>
<dbReference type="OrthoDB" id="5785439at2759"/>
<accession>A0A8S9ZBD4</accession>
<evidence type="ECO:0000256" key="1">
    <source>
        <dbReference type="SAM" id="Phobius"/>
    </source>
</evidence>
<proteinExistence type="predicted"/>
<sequence>MSLTIHNSAKMTAVDLRERRRQRILQNAEKRLSTILKGPDGDEIRQVPCIDGFGLLNEDKGSDVEEKISYDEQNLPLLTSSVLLDIILPSTVSYGFIDRHRFWIMIAFGLFLRLAVMLELINYVFLTFTTIFFQLELFLLFSQNTIFRRYPQQDFLINMLMVTGFNQKLINRYQFILNLMLDFGMDACLMSFSFLCFHLLFITGKYLTEHN</sequence>